<evidence type="ECO:0000313" key="4">
    <source>
        <dbReference type="Proteomes" id="UP000321258"/>
    </source>
</evidence>
<dbReference type="PANTHER" id="PTHR33449">
    <property type="entry name" value="NUCLEOID-ASSOCIATED PROTEIN YBAB"/>
    <property type="match status" value="1"/>
</dbReference>
<comment type="subcellular location">
    <subcellularLocation>
        <location evidence="2">Cytoplasm</location>
        <location evidence="2">Nucleoid</location>
    </subcellularLocation>
</comment>
<dbReference type="GO" id="GO:0005829">
    <property type="term" value="C:cytosol"/>
    <property type="evidence" value="ECO:0007669"/>
    <property type="project" value="TreeGrafter"/>
</dbReference>
<evidence type="ECO:0000256" key="2">
    <source>
        <dbReference type="HAMAP-Rule" id="MF_00274"/>
    </source>
</evidence>
<keyword evidence="4" id="KW-1185">Reference proteome</keyword>
<dbReference type="Proteomes" id="UP000321258">
    <property type="component" value="Unassembled WGS sequence"/>
</dbReference>
<keyword evidence="1 2" id="KW-0238">DNA-binding</keyword>
<keyword evidence="2" id="KW-0963">Cytoplasm</keyword>
<dbReference type="InterPro" id="IPR004401">
    <property type="entry name" value="YbaB/EbfC"/>
</dbReference>
<dbReference type="AlphaFoldDB" id="A0A512IJ36"/>
<gene>
    <name evidence="3" type="ORF">MHA02_00920</name>
</gene>
<comment type="function">
    <text evidence="2">Binds to DNA and alters its conformation. May be involved in regulation of gene expression, nucleoid organization and DNA protection.</text>
</comment>
<sequence>MRDLMGIMKQAQAMQEKMSSLQGELDHVEVTGASGGGAVSVVMTAKGQLKGVTLDPSLLVPDEREILEDLIVAAVNDARSKAEATAQEKMAELTKGLPLPPGMKLPF</sequence>
<organism evidence="3 4">
    <name type="scientific">Methylobacterium haplocladii</name>
    <dbReference type="NCBI Taxonomy" id="1176176"/>
    <lineage>
        <taxon>Bacteria</taxon>
        <taxon>Pseudomonadati</taxon>
        <taxon>Pseudomonadota</taxon>
        <taxon>Alphaproteobacteria</taxon>
        <taxon>Hyphomicrobiales</taxon>
        <taxon>Methylobacteriaceae</taxon>
        <taxon>Methylobacterium</taxon>
    </lineage>
</organism>
<dbReference type="HAMAP" id="MF_00274">
    <property type="entry name" value="DNA_YbaB_EbfC"/>
    <property type="match status" value="1"/>
</dbReference>
<evidence type="ECO:0000256" key="1">
    <source>
        <dbReference type="ARBA" id="ARBA00023125"/>
    </source>
</evidence>
<accession>A0A512IJ36</accession>
<reference evidence="3 4" key="1">
    <citation type="submission" date="2019-07" db="EMBL/GenBank/DDBJ databases">
        <title>Whole genome shotgun sequence of Methylobacterium haplocladii NBRC 107714.</title>
        <authorList>
            <person name="Hosoyama A."/>
            <person name="Uohara A."/>
            <person name="Ohji S."/>
            <person name="Ichikawa N."/>
        </authorList>
    </citation>
    <scope>NUCLEOTIDE SEQUENCE [LARGE SCALE GENOMIC DNA]</scope>
    <source>
        <strain evidence="3 4">NBRC 107714</strain>
    </source>
</reference>
<dbReference type="EMBL" id="BJZT01000001">
    <property type="protein sequence ID" value="GEO97704.1"/>
    <property type="molecule type" value="Genomic_DNA"/>
</dbReference>
<dbReference type="PIRSF" id="PIRSF004555">
    <property type="entry name" value="UCP004555"/>
    <property type="match status" value="1"/>
</dbReference>
<dbReference type="OrthoDB" id="9803080at2"/>
<proteinExistence type="inferred from homology"/>
<dbReference type="GO" id="GO:0043590">
    <property type="term" value="C:bacterial nucleoid"/>
    <property type="evidence" value="ECO:0007669"/>
    <property type="project" value="UniProtKB-UniRule"/>
</dbReference>
<dbReference type="RefSeq" id="WP_147076000.1">
    <property type="nucleotide sequence ID" value="NZ_BJZT01000001.1"/>
</dbReference>
<comment type="similarity">
    <text evidence="2">Belongs to the YbaB/EbfC family.</text>
</comment>
<name>A0A512IJ36_9HYPH</name>
<comment type="caution">
    <text evidence="3">The sequence shown here is derived from an EMBL/GenBank/DDBJ whole genome shotgun (WGS) entry which is preliminary data.</text>
</comment>
<comment type="subunit">
    <text evidence="2">Homodimer.</text>
</comment>
<dbReference type="NCBIfam" id="TIGR00103">
    <property type="entry name" value="DNA_YbaB_EbfC"/>
    <property type="match status" value="1"/>
</dbReference>
<protein>
    <recommendedName>
        <fullName evidence="2">Nucleoid-associated protein MHA02_00920</fullName>
    </recommendedName>
</protein>
<dbReference type="Gene3D" id="3.30.1310.10">
    <property type="entry name" value="Nucleoid-associated protein YbaB-like domain"/>
    <property type="match status" value="1"/>
</dbReference>
<dbReference type="SUPFAM" id="SSF82607">
    <property type="entry name" value="YbaB-like"/>
    <property type="match status" value="1"/>
</dbReference>
<dbReference type="Pfam" id="PF02575">
    <property type="entry name" value="YbaB_DNA_bd"/>
    <property type="match status" value="1"/>
</dbReference>
<dbReference type="PANTHER" id="PTHR33449:SF1">
    <property type="entry name" value="NUCLEOID-ASSOCIATED PROTEIN YBAB"/>
    <property type="match status" value="1"/>
</dbReference>
<dbReference type="GO" id="GO:0003677">
    <property type="term" value="F:DNA binding"/>
    <property type="evidence" value="ECO:0007669"/>
    <property type="project" value="UniProtKB-UniRule"/>
</dbReference>
<dbReference type="InterPro" id="IPR036894">
    <property type="entry name" value="YbaB-like_sf"/>
</dbReference>
<evidence type="ECO:0000313" key="3">
    <source>
        <dbReference type="EMBL" id="GEO97704.1"/>
    </source>
</evidence>